<feature type="transmembrane region" description="Helical" evidence="1">
    <location>
        <begin position="192"/>
        <end position="211"/>
    </location>
</feature>
<gene>
    <name evidence="3" type="ORF">V0U35_02120</name>
</gene>
<dbReference type="InterPro" id="IPR002656">
    <property type="entry name" value="Acyl_transf_3_dom"/>
</dbReference>
<evidence type="ECO:0000313" key="4">
    <source>
        <dbReference type="Proteomes" id="UP001310692"/>
    </source>
</evidence>
<dbReference type="PANTHER" id="PTHR36927">
    <property type="entry name" value="BLR4337 PROTEIN"/>
    <property type="match status" value="1"/>
</dbReference>
<dbReference type="GO" id="GO:0016746">
    <property type="term" value="F:acyltransferase activity"/>
    <property type="evidence" value="ECO:0007669"/>
    <property type="project" value="UniProtKB-KW"/>
</dbReference>
<feature type="transmembrane region" description="Helical" evidence="1">
    <location>
        <begin position="64"/>
        <end position="82"/>
    </location>
</feature>
<keyword evidence="4" id="KW-1185">Reference proteome</keyword>
<keyword evidence="1" id="KW-1133">Transmembrane helix</keyword>
<evidence type="ECO:0000259" key="2">
    <source>
        <dbReference type="Pfam" id="PF01757"/>
    </source>
</evidence>
<keyword evidence="1" id="KW-0812">Transmembrane</keyword>
<name>A0ABU7LV81_9PROT</name>
<comment type="caution">
    <text evidence="3">The sequence shown here is derived from an EMBL/GenBank/DDBJ whole genome shotgun (WGS) entry which is preliminary data.</text>
</comment>
<feature type="transmembrane region" description="Helical" evidence="1">
    <location>
        <begin position="226"/>
        <end position="243"/>
    </location>
</feature>
<feature type="transmembrane region" description="Helical" evidence="1">
    <location>
        <begin position="353"/>
        <end position="375"/>
    </location>
</feature>
<dbReference type="Proteomes" id="UP001310692">
    <property type="component" value="Unassembled WGS sequence"/>
</dbReference>
<dbReference type="Pfam" id="PF01757">
    <property type="entry name" value="Acyl_transf_3"/>
    <property type="match status" value="1"/>
</dbReference>
<protein>
    <submittedName>
        <fullName evidence="3">Acyltransferase family protein</fullName>
    </submittedName>
</protein>
<evidence type="ECO:0000256" key="1">
    <source>
        <dbReference type="SAM" id="Phobius"/>
    </source>
</evidence>
<feature type="transmembrane region" description="Helical" evidence="1">
    <location>
        <begin position="151"/>
        <end position="172"/>
    </location>
</feature>
<proteinExistence type="predicted"/>
<evidence type="ECO:0000313" key="3">
    <source>
        <dbReference type="EMBL" id="MEE2565462.1"/>
    </source>
</evidence>
<dbReference type="InterPro" id="IPR050623">
    <property type="entry name" value="Glucan_succinyl_AcylTrfase"/>
</dbReference>
<accession>A0ABU7LV81</accession>
<feature type="transmembrane region" description="Helical" evidence="1">
    <location>
        <begin position="21"/>
        <end position="44"/>
    </location>
</feature>
<feature type="transmembrane region" description="Helical" evidence="1">
    <location>
        <begin position="327"/>
        <end position="347"/>
    </location>
</feature>
<sequence length="405" mass="45797">MAEMPQPGPNAVFTRRHDLDWLRIAAFAILIFYHVGMFFVTWGWHVKSPDANEGPELLMRLVNPWRLALLFFISGVALRFLADKIGSAAMARDRFVRIAPVIVFGMVVLVMPQTWFELRQAGAIGPDFLAFYGDYLRPNVLHGLITPTWNHLWYVVYLLVYSLLLAPFIPGLRALGESGLGRFVGGLWSSRFGPVLLLVLPVLPFIAYRLWLDPVFPTTHALIDDWANHAHRLTILLIGFWAAKSPAFWGGVRRALSLALVYAVFYGLVYAWAVARPGADWEGQEALLWAVRLGRIVYAWAVILTLLGLAQRFLSRDGSARRYLTEAIFPFYILHQTITVAAGYYIAQAGWGVWTQFLVLVSVTLAGCMIGFELIRRVAWLRPVFGLKVGGRQLAYKRNKIPQRQ</sequence>
<feature type="transmembrane region" description="Helical" evidence="1">
    <location>
        <begin position="295"/>
        <end position="315"/>
    </location>
</feature>
<organism evidence="3 4">
    <name type="scientific">Hyphobacterium marinum</name>
    <dbReference type="NCBI Taxonomy" id="3116574"/>
    <lineage>
        <taxon>Bacteria</taxon>
        <taxon>Pseudomonadati</taxon>
        <taxon>Pseudomonadota</taxon>
        <taxon>Alphaproteobacteria</taxon>
        <taxon>Maricaulales</taxon>
        <taxon>Maricaulaceae</taxon>
        <taxon>Hyphobacterium</taxon>
    </lineage>
</organism>
<feature type="transmembrane region" description="Helical" evidence="1">
    <location>
        <begin position="255"/>
        <end position="275"/>
    </location>
</feature>
<dbReference type="EMBL" id="JAZDRO010000001">
    <property type="protein sequence ID" value="MEE2565462.1"/>
    <property type="molecule type" value="Genomic_DNA"/>
</dbReference>
<keyword evidence="3" id="KW-0808">Transferase</keyword>
<feature type="domain" description="Acyltransferase 3" evidence="2">
    <location>
        <begin position="17"/>
        <end position="370"/>
    </location>
</feature>
<dbReference type="PANTHER" id="PTHR36927:SF3">
    <property type="entry name" value="GLUCANS BIOSYNTHESIS PROTEIN C"/>
    <property type="match status" value="1"/>
</dbReference>
<feature type="transmembrane region" description="Helical" evidence="1">
    <location>
        <begin position="94"/>
        <end position="116"/>
    </location>
</feature>
<reference evidence="3 4" key="1">
    <citation type="submission" date="2024-01" db="EMBL/GenBank/DDBJ databases">
        <title>Hyphobacterium bacterium isolated from marine sediment.</title>
        <authorList>
            <person name="Zhao S."/>
        </authorList>
    </citation>
    <scope>NUCLEOTIDE SEQUENCE [LARGE SCALE GENOMIC DNA]</scope>
    <source>
        <strain evidence="3 4">Y60-23</strain>
    </source>
</reference>
<keyword evidence="1" id="KW-0472">Membrane</keyword>
<keyword evidence="3" id="KW-0012">Acyltransferase</keyword>